<evidence type="ECO:0000256" key="4">
    <source>
        <dbReference type="ARBA" id="ARBA00022989"/>
    </source>
</evidence>
<accession>A0AA41T882</accession>
<reference evidence="7" key="1">
    <citation type="submission" date="2020-03" db="EMBL/GenBank/DDBJ databases">
        <title>Studies in the Genomics of Life Span.</title>
        <authorList>
            <person name="Glass D."/>
        </authorList>
    </citation>
    <scope>NUCLEOTIDE SEQUENCE</scope>
    <source>
        <strain evidence="7">SUZIE</strain>
        <tissue evidence="7">Muscle</tissue>
    </source>
</reference>
<dbReference type="InterPro" id="IPR028197">
    <property type="entry name" value="Syntaphilin/Syntabulin"/>
</dbReference>
<name>A0AA41T882_SCICA</name>
<dbReference type="PANTHER" id="PTHR16208">
    <property type="entry name" value="MICROTUBULE-ASSOCIATED PROTEIN/SYNTAPHILIN"/>
    <property type="match status" value="1"/>
</dbReference>
<dbReference type="EMBL" id="JAATJV010424545">
    <property type="protein sequence ID" value="MBZ3888691.1"/>
    <property type="molecule type" value="Genomic_DNA"/>
</dbReference>
<evidence type="ECO:0000256" key="3">
    <source>
        <dbReference type="ARBA" id="ARBA00022692"/>
    </source>
</evidence>
<keyword evidence="8" id="KW-1185">Reference proteome</keyword>
<dbReference type="Pfam" id="PF15290">
    <property type="entry name" value="Syntaphilin"/>
    <property type="match status" value="1"/>
</dbReference>
<organism evidence="7 8">
    <name type="scientific">Sciurus carolinensis</name>
    <name type="common">Eastern gray squirrel</name>
    <dbReference type="NCBI Taxonomy" id="30640"/>
    <lineage>
        <taxon>Eukaryota</taxon>
        <taxon>Metazoa</taxon>
        <taxon>Chordata</taxon>
        <taxon>Craniata</taxon>
        <taxon>Vertebrata</taxon>
        <taxon>Euteleostomi</taxon>
        <taxon>Mammalia</taxon>
        <taxon>Eutheria</taxon>
        <taxon>Euarchontoglires</taxon>
        <taxon>Glires</taxon>
        <taxon>Rodentia</taxon>
        <taxon>Sciuromorpha</taxon>
        <taxon>Sciuridae</taxon>
        <taxon>Sciurinae</taxon>
        <taxon>Sciurini</taxon>
        <taxon>Sciurus</taxon>
    </lineage>
</organism>
<protein>
    <submittedName>
        <fullName evidence="7">Syntabulin</fullName>
    </submittedName>
</protein>
<keyword evidence="3" id="KW-0812">Transmembrane</keyword>
<evidence type="ECO:0000256" key="5">
    <source>
        <dbReference type="ARBA" id="ARBA00023054"/>
    </source>
</evidence>
<keyword evidence="6" id="KW-0472">Membrane</keyword>
<evidence type="ECO:0000313" key="8">
    <source>
        <dbReference type="Proteomes" id="UP001166674"/>
    </source>
</evidence>
<evidence type="ECO:0000256" key="6">
    <source>
        <dbReference type="ARBA" id="ARBA00023136"/>
    </source>
</evidence>
<sequence>MVWTPKSRAVSHSSAAERIHRHLKTKLKESEHHLYERETEIVELKSVLARMGEDWVEEECHRITPSWHSRKPGRRVNRSHRVLEATPMGCREEGRAVAEQAVQMVLVLFSPAVSDLVQNMLKFQSLELSFP</sequence>
<comment type="caution">
    <text evidence="7">The sequence shown here is derived from an EMBL/GenBank/DDBJ whole genome shotgun (WGS) entry which is preliminary data.</text>
</comment>
<keyword evidence="2" id="KW-0597">Phosphoprotein</keyword>
<evidence type="ECO:0000256" key="1">
    <source>
        <dbReference type="ARBA" id="ARBA00004167"/>
    </source>
</evidence>
<dbReference type="GO" id="GO:0060074">
    <property type="term" value="P:synapse maturation"/>
    <property type="evidence" value="ECO:0007669"/>
    <property type="project" value="TreeGrafter"/>
</dbReference>
<dbReference type="GO" id="GO:0019896">
    <property type="term" value="P:axonal transport of mitochondrion"/>
    <property type="evidence" value="ECO:0007669"/>
    <property type="project" value="TreeGrafter"/>
</dbReference>
<comment type="subcellular location">
    <subcellularLocation>
        <location evidence="1">Membrane</location>
        <topology evidence="1">Single-pass membrane protein</topology>
    </subcellularLocation>
</comment>
<dbReference type="GO" id="GO:0005881">
    <property type="term" value="C:cytoplasmic microtubule"/>
    <property type="evidence" value="ECO:0007669"/>
    <property type="project" value="TreeGrafter"/>
</dbReference>
<proteinExistence type="predicted"/>
<keyword evidence="4" id="KW-1133">Transmembrane helix</keyword>
<dbReference type="GO" id="GO:1904115">
    <property type="term" value="C:axon cytoplasm"/>
    <property type="evidence" value="ECO:0007669"/>
    <property type="project" value="GOC"/>
</dbReference>
<gene>
    <name evidence="7" type="ORF">SUZIE_199225</name>
</gene>
<evidence type="ECO:0000256" key="2">
    <source>
        <dbReference type="ARBA" id="ARBA00022553"/>
    </source>
</evidence>
<dbReference type="GO" id="GO:0016020">
    <property type="term" value="C:membrane"/>
    <property type="evidence" value="ECO:0007669"/>
    <property type="project" value="UniProtKB-SubCell"/>
</dbReference>
<keyword evidence="5" id="KW-0175">Coiled coil</keyword>
<dbReference type="AlphaFoldDB" id="A0AA41T882"/>
<evidence type="ECO:0000313" key="7">
    <source>
        <dbReference type="EMBL" id="MBZ3888691.1"/>
    </source>
</evidence>
<dbReference type="PANTHER" id="PTHR16208:SF4">
    <property type="entry name" value="SYNTABULIN"/>
    <property type="match status" value="1"/>
</dbReference>
<dbReference type="Proteomes" id="UP001166674">
    <property type="component" value="Unassembled WGS sequence"/>
</dbReference>